<dbReference type="PANTHER" id="PTHR45436:SF5">
    <property type="entry name" value="SENSOR HISTIDINE KINASE TRCS"/>
    <property type="match status" value="1"/>
</dbReference>
<feature type="transmembrane region" description="Helical" evidence="9">
    <location>
        <begin position="72"/>
        <end position="99"/>
    </location>
</feature>
<evidence type="ECO:0000259" key="10">
    <source>
        <dbReference type="PROSITE" id="PS50109"/>
    </source>
</evidence>
<dbReference type="PROSITE" id="PS50109">
    <property type="entry name" value="HIS_KIN"/>
    <property type="match status" value="1"/>
</dbReference>
<evidence type="ECO:0000256" key="9">
    <source>
        <dbReference type="SAM" id="Phobius"/>
    </source>
</evidence>
<evidence type="ECO:0000313" key="11">
    <source>
        <dbReference type="EMBL" id="MFD1531294.1"/>
    </source>
</evidence>
<feature type="domain" description="Histidine kinase" evidence="10">
    <location>
        <begin position="261"/>
        <end position="371"/>
    </location>
</feature>
<evidence type="ECO:0000256" key="6">
    <source>
        <dbReference type="ARBA" id="ARBA00022777"/>
    </source>
</evidence>
<dbReference type="SUPFAM" id="SSF55874">
    <property type="entry name" value="ATPase domain of HSP90 chaperone/DNA topoisomerase II/histidine kinase"/>
    <property type="match status" value="1"/>
</dbReference>
<accession>A0ABW4FL14</accession>
<dbReference type="EC" id="2.7.13.3" evidence="2"/>
<comment type="caution">
    <text evidence="11">The sequence shown here is derived from an EMBL/GenBank/DDBJ whole genome shotgun (WGS) entry which is preliminary data.</text>
</comment>
<dbReference type="InterPro" id="IPR050428">
    <property type="entry name" value="TCS_sensor_his_kinase"/>
</dbReference>
<keyword evidence="5 9" id="KW-0812">Transmembrane</keyword>
<evidence type="ECO:0000256" key="2">
    <source>
        <dbReference type="ARBA" id="ARBA00012438"/>
    </source>
</evidence>
<gene>
    <name evidence="11" type="ORF">ACFSCY_17800</name>
</gene>
<dbReference type="InterPro" id="IPR005467">
    <property type="entry name" value="His_kinase_dom"/>
</dbReference>
<dbReference type="SMART" id="SM00387">
    <property type="entry name" value="HATPase_c"/>
    <property type="match status" value="1"/>
</dbReference>
<dbReference type="PANTHER" id="PTHR45436">
    <property type="entry name" value="SENSOR HISTIDINE KINASE YKOH"/>
    <property type="match status" value="1"/>
</dbReference>
<keyword evidence="4" id="KW-0808">Transferase</keyword>
<sequence>MPSPAPPIPHGEPHQNGYFKGRASPERSAQVVAEAKVRRSRSGLLTIGWVLLAVLVVGAAAAMVAISTGTVISSAMALVVIASTVLVVVVALVCALVVVRKALAAEGDNSPQAGAETSDDNHEQRPAAQSSDESGGPEPAVGQWESGQPGVEQNHEVFGRIASRLQAKVARAFVDLDTLERSIEDPELLATVFSLDHLITRIRREVENLSVLGGDTPRTRSSQPAEVNQVLRLAVASTEDYQRIMTFPLRGTKIHGHVVAELINLLAELLDNATTFTPPQAPKIALSASRVAAGLAIEVHDRGIGMPPEDIERVNRLLAGYADVDLHQLLGEGRIGFAVVNKLAPRHNIRVQLRANIFGGIDAAVVIPQNLISEPEELYGPAHARGTSMRLEPGAGRTQPPLTGGQQPQPRSRLAEWPPDGRRSDPATAAAAGNQPSPFPRSWSRESEDGQDGPRPPRPAPGDAARPAAVPPAERPPLPQRGSATYLRPELREPPRIPRTSVGHNPDLLVDVMRGREDAELENSDGGQ</sequence>
<dbReference type="Pfam" id="PF02518">
    <property type="entry name" value="HATPase_c"/>
    <property type="match status" value="1"/>
</dbReference>
<keyword evidence="6 11" id="KW-0418">Kinase</keyword>
<feature type="compositionally biased region" description="Low complexity" evidence="8">
    <location>
        <begin position="398"/>
        <end position="410"/>
    </location>
</feature>
<comment type="catalytic activity">
    <reaction evidence="1">
        <text>ATP + protein L-histidine = ADP + protein N-phospho-L-histidine.</text>
        <dbReference type="EC" id="2.7.13.3"/>
    </reaction>
</comment>
<evidence type="ECO:0000256" key="1">
    <source>
        <dbReference type="ARBA" id="ARBA00000085"/>
    </source>
</evidence>
<feature type="transmembrane region" description="Helical" evidence="9">
    <location>
        <begin position="44"/>
        <end position="66"/>
    </location>
</feature>
<dbReference type="RefSeq" id="WP_343973479.1">
    <property type="nucleotide sequence ID" value="NZ_BAAAJG010000004.1"/>
</dbReference>
<name>A0ABW4FL14_9PSEU</name>
<keyword evidence="12" id="KW-1185">Reference proteome</keyword>
<keyword evidence="7 9" id="KW-1133">Transmembrane helix</keyword>
<evidence type="ECO:0000256" key="8">
    <source>
        <dbReference type="SAM" id="MobiDB-lite"/>
    </source>
</evidence>
<feature type="compositionally biased region" description="Pro residues" evidence="8">
    <location>
        <begin position="469"/>
        <end position="479"/>
    </location>
</feature>
<dbReference type="Gene3D" id="3.30.565.10">
    <property type="entry name" value="Histidine kinase-like ATPase, C-terminal domain"/>
    <property type="match status" value="1"/>
</dbReference>
<feature type="compositionally biased region" description="Pro residues" evidence="8">
    <location>
        <begin position="1"/>
        <end position="10"/>
    </location>
</feature>
<protein>
    <recommendedName>
        <fullName evidence="2">histidine kinase</fullName>
        <ecNumber evidence="2">2.7.13.3</ecNumber>
    </recommendedName>
</protein>
<dbReference type="GO" id="GO:0016301">
    <property type="term" value="F:kinase activity"/>
    <property type="evidence" value="ECO:0007669"/>
    <property type="project" value="UniProtKB-KW"/>
</dbReference>
<organism evidence="11 12">
    <name type="scientific">Pseudonocardia aurantiaca</name>
    <dbReference type="NCBI Taxonomy" id="75290"/>
    <lineage>
        <taxon>Bacteria</taxon>
        <taxon>Bacillati</taxon>
        <taxon>Actinomycetota</taxon>
        <taxon>Actinomycetes</taxon>
        <taxon>Pseudonocardiales</taxon>
        <taxon>Pseudonocardiaceae</taxon>
        <taxon>Pseudonocardia</taxon>
    </lineage>
</organism>
<reference evidence="12" key="1">
    <citation type="journal article" date="2019" name="Int. J. Syst. Evol. Microbiol.">
        <title>The Global Catalogue of Microorganisms (GCM) 10K type strain sequencing project: providing services to taxonomists for standard genome sequencing and annotation.</title>
        <authorList>
            <consortium name="The Broad Institute Genomics Platform"/>
            <consortium name="The Broad Institute Genome Sequencing Center for Infectious Disease"/>
            <person name="Wu L."/>
            <person name="Ma J."/>
        </authorList>
    </citation>
    <scope>NUCLEOTIDE SEQUENCE [LARGE SCALE GENOMIC DNA]</scope>
    <source>
        <strain evidence="12">JCM 12165</strain>
    </source>
</reference>
<evidence type="ECO:0000256" key="3">
    <source>
        <dbReference type="ARBA" id="ARBA00022553"/>
    </source>
</evidence>
<evidence type="ECO:0000256" key="7">
    <source>
        <dbReference type="ARBA" id="ARBA00022989"/>
    </source>
</evidence>
<evidence type="ECO:0000313" key="12">
    <source>
        <dbReference type="Proteomes" id="UP001597145"/>
    </source>
</evidence>
<dbReference type="EMBL" id="JBHUCP010000010">
    <property type="protein sequence ID" value="MFD1531294.1"/>
    <property type="molecule type" value="Genomic_DNA"/>
</dbReference>
<dbReference type="InterPro" id="IPR003594">
    <property type="entry name" value="HATPase_dom"/>
</dbReference>
<keyword evidence="9" id="KW-0472">Membrane</keyword>
<dbReference type="Proteomes" id="UP001597145">
    <property type="component" value="Unassembled WGS sequence"/>
</dbReference>
<evidence type="ECO:0000256" key="5">
    <source>
        <dbReference type="ARBA" id="ARBA00022692"/>
    </source>
</evidence>
<proteinExistence type="predicted"/>
<dbReference type="InterPro" id="IPR036890">
    <property type="entry name" value="HATPase_C_sf"/>
</dbReference>
<feature type="region of interest" description="Disordered" evidence="8">
    <location>
        <begin position="108"/>
        <end position="150"/>
    </location>
</feature>
<evidence type="ECO:0000256" key="4">
    <source>
        <dbReference type="ARBA" id="ARBA00022679"/>
    </source>
</evidence>
<keyword evidence="3" id="KW-0597">Phosphoprotein</keyword>
<feature type="region of interest" description="Disordered" evidence="8">
    <location>
        <begin position="386"/>
        <end position="508"/>
    </location>
</feature>
<feature type="region of interest" description="Disordered" evidence="8">
    <location>
        <begin position="1"/>
        <end position="21"/>
    </location>
</feature>